<dbReference type="InterPro" id="IPR011050">
    <property type="entry name" value="Pectin_lyase_fold/virulence"/>
</dbReference>
<dbReference type="InterPro" id="IPR000743">
    <property type="entry name" value="Glyco_hydro_28"/>
</dbReference>
<dbReference type="InterPro" id="IPR051801">
    <property type="entry name" value="GH28_Enzymes"/>
</dbReference>
<evidence type="ECO:0000256" key="4">
    <source>
        <dbReference type="RuleBase" id="RU361169"/>
    </source>
</evidence>
<accession>A0AAW1NE85</accession>
<dbReference type="Pfam" id="PF12708">
    <property type="entry name" value="Pect-lyase_RHGA_epim"/>
    <property type="match status" value="1"/>
</dbReference>
<dbReference type="Proteomes" id="UP001443914">
    <property type="component" value="Unassembled WGS sequence"/>
</dbReference>
<feature type="chain" id="PRO_5043878426" description="Rhamnogalacturonase A/B/Epimerase-like pectate lyase domain-containing protein" evidence="5">
    <location>
        <begin position="17"/>
        <end position="453"/>
    </location>
</feature>
<dbReference type="EMBL" id="JBDFQZ010000001">
    <property type="protein sequence ID" value="KAK9756904.1"/>
    <property type="molecule type" value="Genomic_DNA"/>
</dbReference>
<keyword evidence="3 4" id="KW-0326">Glycosidase</keyword>
<feature type="domain" description="Rhamnogalacturonase A/B/Epimerase-like pectate lyase" evidence="6">
    <location>
        <begin position="37"/>
        <end position="95"/>
    </location>
</feature>
<reference evidence="7" key="1">
    <citation type="submission" date="2024-03" db="EMBL/GenBank/DDBJ databases">
        <title>WGS assembly of Saponaria officinalis var. Norfolk2.</title>
        <authorList>
            <person name="Jenkins J."/>
            <person name="Shu S."/>
            <person name="Grimwood J."/>
            <person name="Barry K."/>
            <person name="Goodstein D."/>
            <person name="Schmutz J."/>
            <person name="Leebens-Mack J."/>
            <person name="Osbourn A."/>
        </authorList>
    </citation>
    <scope>NUCLEOTIDE SEQUENCE [LARGE SCALE GENOMIC DNA]</scope>
    <source>
        <strain evidence="7">JIC</strain>
    </source>
</reference>
<keyword evidence="5" id="KW-0732">Signal</keyword>
<comment type="caution">
    <text evidence="7">The sequence shown here is derived from an EMBL/GenBank/DDBJ whole genome shotgun (WGS) entry which is preliminary data.</text>
</comment>
<dbReference type="InterPro" id="IPR012334">
    <property type="entry name" value="Pectin_lyas_fold"/>
</dbReference>
<feature type="signal peptide" evidence="5">
    <location>
        <begin position="1"/>
        <end position="16"/>
    </location>
</feature>
<organism evidence="7 8">
    <name type="scientific">Saponaria officinalis</name>
    <name type="common">Common soapwort</name>
    <name type="synonym">Lychnis saponaria</name>
    <dbReference type="NCBI Taxonomy" id="3572"/>
    <lineage>
        <taxon>Eukaryota</taxon>
        <taxon>Viridiplantae</taxon>
        <taxon>Streptophyta</taxon>
        <taxon>Embryophyta</taxon>
        <taxon>Tracheophyta</taxon>
        <taxon>Spermatophyta</taxon>
        <taxon>Magnoliopsida</taxon>
        <taxon>eudicotyledons</taxon>
        <taxon>Gunneridae</taxon>
        <taxon>Pentapetalae</taxon>
        <taxon>Caryophyllales</taxon>
        <taxon>Caryophyllaceae</taxon>
        <taxon>Caryophylleae</taxon>
        <taxon>Saponaria</taxon>
    </lineage>
</organism>
<evidence type="ECO:0000256" key="1">
    <source>
        <dbReference type="ARBA" id="ARBA00008834"/>
    </source>
</evidence>
<gene>
    <name evidence="7" type="ORF">RND81_01G128900</name>
</gene>
<dbReference type="SUPFAM" id="SSF51126">
    <property type="entry name" value="Pectin lyase-like"/>
    <property type="match status" value="1"/>
</dbReference>
<evidence type="ECO:0000256" key="5">
    <source>
        <dbReference type="SAM" id="SignalP"/>
    </source>
</evidence>
<evidence type="ECO:0000313" key="7">
    <source>
        <dbReference type="EMBL" id="KAK9756904.1"/>
    </source>
</evidence>
<dbReference type="PANTHER" id="PTHR31339">
    <property type="entry name" value="PECTIN LYASE-RELATED"/>
    <property type="match status" value="1"/>
</dbReference>
<evidence type="ECO:0000256" key="3">
    <source>
        <dbReference type="ARBA" id="ARBA00023295"/>
    </source>
</evidence>
<name>A0AAW1NE85_SAPOF</name>
<dbReference type="PANTHER" id="PTHR31339:SF5">
    <property type="entry name" value="HYDROLASE FAMILY 28 PROTEIN, PUTATIVE, EXPRESSED-RELATED"/>
    <property type="match status" value="1"/>
</dbReference>
<evidence type="ECO:0000259" key="6">
    <source>
        <dbReference type="Pfam" id="PF12708"/>
    </source>
</evidence>
<protein>
    <recommendedName>
        <fullName evidence="6">Rhamnogalacturonase A/B/Epimerase-like pectate lyase domain-containing protein</fullName>
    </recommendedName>
</protein>
<dbReference type="Gene3D" id="2.160.20.10">
    <property type="entry name" value="Single-stranded right-handed beta-helix, Pectin lyase-like"/>
    <property type="match status" value="1"/>
</dbReference>
<keyword evidence="2 4" id="KW-0378">Hydrolase</keyword>
<sequence length="453" mass="50359">MKKIVLLLLLLTLCYCREDIRNHCEKNNFVNTRSHTVSITEFGAVGDGRTLNTLAFQNAIFYLKSFYDKGGAQLYIPPGRWLTGSINLTSYMTLFLERDAVILGSQDYDHWEIVEPLPSYGRGTDFPGWRYSSLITGYNVTDVVITGYNGTIDGQGFFWWEAYDNQYLNGSRPHLLEFIDSDNVIISNLTFLNAPAWSIHPIYCNEVLIENITVHAPPDSPYTSGIVPDSSVNMCILYCNVSTSYDAIVLKSGWDEYGIAYAKPTSKIYMNSLRLQSASGSSLAFGSEMSGGISGVLVEQVHLHDSFTAIELKTSKGRGGFLHDIFIYGVEIHNVVVALKANGDFGFHPDHGYDPNAIPIVRDISFSNVSGTNITTAGSFSGIKESPFTWFILWNITFHISPMKPPDSSLWICNYVYGASHHVLPEPCPELQLLTENTSSFSVLNTPKQVAVL</sequence>
<keyword evidence="8" id="KW-1185">Reference proteome</keyword>
<proteinExistence type="inferred from homology"/>
<dbReference type="GO" id="GO:0005975">
    <property type="term" value="P:carbohydrate metabolic process"/>
    <property type="evidence" value="ECO:0007669"/>
    <property type="project" value="InterPro"/>
</dbReference>
<dbReference type="AlphaFoldDB" id="A0AAW1NE85"/>
<evidence type="ECO:0000256" key="2">
    <source>
        <dbReference type="ARBA" id="ARBA00022801"/>
    </source>
</evidence>
<comment type="similarity">
    <text evidence="1 4">Belongs to the glycosyl hydrolase 28 family.</text>
</comment>
<dbReference type="Pfam" id="PF00295">
    <property type="entry name" value="Glyco_hydro_28"/>
    <property type="match status" value="1"/>
</dbReference>
<dbReference type="InterPro" id="IPR024535">
    <property type="entry name" value="RHGA/B-epi-like_pectate_lyase"/>
</dbReference>
<dbReference type="GO" id="GO:0004650">
    <property type="term" value="F:polygalacturonase activity"/>
    <property type="evidence" value="ECO:0007669"/>
    <property type="project" value="InterPro"/>
</dbReference>
<evidence type="ECO:0000313" key="8">
    <source>
        <dbReference type="Proteomes" id="UP001443914"/>
    </source>
</evidence>